<dbReference type="InterPro" id="IPR007055">
    <property type="entry name" value="BON_dom"/>
</dbReference>
<dbReference type="PROSITE" id="PS50914">
    <property type="entry name" value="BON"/>
    <property type="match status" value="1"/>
</dbReference>
<gene>
    <name evidence="2" type="ORF">RBWH47_01205</name>
</gene>
<feature type="domain" description="BON" evidence="1">
    <location>
        <begin position="62"/>
        <end position="132"/>
    </location>
</feature>
<name>F2AWC7_RHOBT</name>
<sequence length="137" mass="15156">MLTDILRNQSIRGSLVRRGHELNRRVVKSILNGSIHRVLRAIPSEGNEVMSQLLEATQSECQVSRTLQRIESVLSEHEALSPYANAIDVSVYESTVVLEGTLPTAELQQQLVASIRQAGVLWRIKNNVAVEATATKV</sequence>
<evidence type="ECO:0000313" key="3">
    <source>
        <dbReference type="Proteomes" id="UP000006222"/>
    </source>
</evidence>
<protein>
    <recommendedName>
        <fullName evidence="1">BON domain-containing protein</fullName>
    </recommendedName>
</protein>
<accession>F2AWC7</accession>
<dbReference type="EMBL" id="AFAR01000198">
    <property type="protein sequence ID" value="EGF26010.1"/>
    <property type="molecule type" value="Genomic_DNA"/>
</dbReference>
<organism evidence="2 3">
    <name type="scientific">Rhodopirellula baltica WH47</name>
    <dbReference type="NCBI Taxonomy" id="991778"/>
    <lineage>
        <taxon>Bacteria</taxon>
        <taxon>Pseudomonadati</taxon>
        <taxon>Planctomycetota</taxon>
        <taxon>Planctomycetia</taxon>
        <taxon>Pirellulales</taxon>
        <taxon>Pirellulaceae</taxon>
        <taxon>Rhodopirellula</taxon>
    </lineage>
</organism>
<dbReference type="Proteomes" id="UP000006222">
    <property type="component" value="Unassembled WGS sequence"/>
</dbReference>
<proteinExistence type="predicted"/>
<dbReference type="AlphaFoldDB" id="F2AWC7"/>
<dbReference type="PATRIC" id="fig|991778.3.peg.4271"/>
<reference evidence="2 3" key="1">
    <citation type="journal article" date="2013" name="Mar. Genomics">
        <title>Expression of sulfatases in Rhodopirellula baltica and the diversity of sulfatases in the genus Rhodopirellula.</title>
        <authorList>
            <person name="Wegner C.E."/>
            <person name="Richter-Heitmann T."/>
            <person name="Klindworth A."/>
            <person name="Klockow C."/>
            <person name="Richter M."/>
            <person name="Achstetter T."/>
            <person name="Glockner F.O."/>
            <person name="Harder J."/>
        </authorList>
    </citation>
    <scope>NUCLEOTIDE SEQUENCE [LARGE SCALE GENOMIC DNA]</scope>
    <source>
        <strain evidence="2 3">WH47</strain>
    </source>
</reference>
<evidence type="ECO:0000259" key="1">
    <source>
        <dbReference type="PROSITE" id="PS50914"/>
    </source>
</evidence>
<comment type="caution">
    <text evidence="2">The sequence shown here is derived from an EMBL/GenBank/DDBJ whole genome shotgun (WGS) entry which is preliminary data.</text>
</comment>
<evidence type="ECO:0000313" key="2">
    <source>
        <dbReference type="EMBL" id="EGF26010.1"/>
    </source>
</evidence>